<organism evidence="3">
    <name type="scientific">bioreactor metagenome</name>
    <dbReference type="NCBI Taxonomy" id="1076179"/>
    <lineage>
        <taxon>unclassified sequences</taxon>
        <taxon>metagenomes</taxon>
        <taxon>ecological metagenomes</taxon>
    </lineage>
</organism>
<feature type="compositionally biased region" description="Acidic residues" evidence="1">
    <location>
        <begin position="203"/>
        <end position="217"/>
    </location>
</feature>
<accession>A0A645BW94</accession>
<evidence type="ECO:0000256" key="1">
    <source>
        <dbReference type="SAM" id="MobiDB-lite"/>
    </source>
</evidence>
<feature type="region of interest" description="Disordered" evidence="1">
    <location>
        <begin position="189"/>
        <end position="217"/>
    </location>
</feature>
<comment type="caution">
    <text evidence="3">The sequence shown here is derived from an EMBL/GenBank/DDBJ whole genome shotgun (WGS) entry which is preliminary data.</text>
</comment>
<sequence length="306" mass="33279">MSCKYKKARTAAHKAAEEALEQGTNAFDEAVSHVTPIAKQASRQVADLSHQAADLGRQAADYVVPAFEDARERITPKVEEVVERLQPAVTQAYETVSDKVQHEWYPKLQEFWDEANENPSVIEASKRGRSVVAALRGDLQLPEAVAVPEVVVDKPRKHRVLGRLFTILGIAAAVAAIVVVVRAVLGNDDDGWSPQQPMRPDQDVEDDSWGESPFADEDETVLDDEAAAEEDMIAEGSPATEPEAGLGALEGAYVGTEPPAGYVIKGNERSMKYHTPQAAGYERTNADIWFNSEEAAVAAGFTKAQR</sequence>
<dbReference type="EMBL" id="VSSQ01022522">
    <property type="protein sequence ID" value="MPM68891.1"/>
    <property type="molecule type" value="Genomic_DNA"/>
</dbReference>
<feature type="transmembrane region" description="Helical" evidence="2">
    <location>
        <begin position="164"/>
        <end position="185"/>
    </location>
</feature>
<evidence type="ECO:0000313" key="3">
    <source>
        <dbReference type="EMBL" id="MPM68891.1"/>
    </source>
</evidence>
<gene>
    <name evidence="3" type="ORF">SDC9_115826</name>
</gene>
<reference evidence="3" key="1">
    <citation type="submission" date="2019-08" db="EMBL/GenBank/DDBJ databases">
        <authorList>
            <person name="Kucharzyk K."/>
            <person name="Murdoch R.W."/>
            <person name="Higgins S."/>
            <person name="Loffler F."/>
        </authorList>
    </citation>
    <scope>NUCLEOTIDE SEQUENCE</scope>
</reference>
<keyword evidence="2" id="KW-1133">Transmembrane helix</keyword>
<dbReference type="Gene3D" id="1.20.120.20">
    <property type="entry name" value="Apolipoprotein"/>
    <property type="match status" value="1"/>
</dbReference>
<keyword evidence="2" id="KW-0472">Membrane</keyword>
<dbReference type="AlphaFoldDB" id="A0A645BW94"/>
<evidence type="ECO:0000256" key="2">
    <source>
        <dbReference type="SAM" id="Phobius"/>
    </source>
</evidence>
<evidence type="ECO:0008006" key="4">
    <source>
        <dbReference type="Google" id="ProtNLM"/>
    </source>
</evidence>
<protein>
    <recommendedName>
        <fullName evidence="4">Ada DNA repair metal-binding domain-containing protein</fullName>
    </recommendedName>
</protein>
<dbReference type="SUPFAM" id="SSF58113">
    <property type="entry name" value="Apolipoprotein A-I"/>
    <property type="match status" value="1"/>
</dbReference>
<keyword evidence="2" id="KW-0812">Transmembrane</keyword>
<name>A0A645BW94_9ZZZZ</name>
<proteinExistence type="predicted"/>